<gene>
    <name evidence="2" type="ORF">ACFQQG_13885</name>
</gene>
<feature type="transmembrane region" description="Helical" evidence="1">
    <location>
        <begin position="67"/>
        <end position="91"/>
    </location>
</feature>
<keyword evidence="1" id="KW-0812">Transmembrane</keyword>
<feature type="transmembrane region" description="Helical" evidence="1">
    <location>
        <begin position="7"/>
        <end position="25"/>
    </location>
</feature>
<evidence type="ECO:0000313" key="2">
    <source>
        <dbReference type="EMBL" id="MFC7059070.1"/>
    </source>
</evidence>
<sequence length="122" mass="12560">MTTHRRDAAFAGASLVILTATGVWLFGGDPFWRPESVVLGVGGALLVESAFLRYPERLLVLWELPGVAPLAAGAVVALGVAAATTAPWILAALCWGLGTYFGLLACLLAGVGNPVGVVLDDE</sequence>
<dbReference type="Proteomes" id="UP001596445">
    <property type="component" value="Unassembled WGS sequence"/>
</dbReference>
<evidence type="ECO:0000256" key="1">
    <source>
        <dbReference type="SAM" id="Phobius"/>
    </source>
</evidence>
<accession>A0ABD5W689</accession>
<evidence type="ECO:0000313" key="3">
    <source>
        <dbReference type="Proteomes" id="UP001596445"/>
    </source>
</evidence>
<protein>
    <submittedName>
        <fullName evidence="2">Uncharacterized protein</fullName>
    </submittedName>
</protein>
<dbReference type="EMBL" id="JBHSZI010000001">
    <property type="protein sequence ID" value="MFC7059070.1"/>
    <property type="molecule type" value="Genomic_DNA"/>
</dbReference>
<dbReference type="RefSeq" id="WP_267161797.1">
    <property type="nucleotide sequence ID" value="NZ_CP112972.1"/>
</dbReference>
<keyword evidence="1" id="KW-1133">Transmembrane helix</keyword>
<comment type="caution">
    <text evidence="2">The sequence shown here is derived from an EMBL/GenBank/DDBJ whole genome shotgun (WGS) entry which is preliminary data.</text>
</comment>
<dbReference type="AlphaFoldDB" id="A0ABD5W689"/>
<name>A0ABD5W689_9EURY</name>
<proteinExistence type="predicted"/>
<keyword evidence="1" id="KW-0472">Membrane</keyword>
<feature type="transmembrane region" description="Helical" evidence="1">
    <location>
        <begin position="97"/>
        <end position="119"/>
    </location>
</feature>
<reference evidence="2 3" key="1">
    <citation type="journal article" date="2019" name="Int. J. Syst. Evol. Microbiol.">
        <title>The Global Catalogue of Microorganisms (GCM) 10K type strain sequencing project: providing services to taxonomists for standard genome sequencing and annotation.</title>
        <authorList>
            <consortium name="The Broad Institute Genomics Platform"/>
            <consortium name="The Broad Institute Genome Sequencing Center for Infectious Disease"/>
            <person name="Wu L."/>
            <person name="Ma J."/>
        </authorList>
    </citation>
    <scope>NUCLEOTIDE SEQUENCE [LARGE SCALE GENOMIC DNA]</scope>
    <source>
        <strain evidence="2 3">JCM 30072</strain>
    </source>
</reference>
<organism evidence="2 3">
    <name type="scientific">Halovenus salina</name>
    <dbReference type="NCBI Taxonomy" id="1510225"/>
    <lineage>
        <taxon>Archaea</taxon>
        <taxon>Methanobacteriati</taxon>
        <taxon>Methanobacteriota</taxon>
        <taxon>Stenosarchaea group</taxon>
        <taxon>Halobacteria</taxon>
        <taxon>Halobacteriales</taxon>
        <taxon>Haloarculaceae</taxon>
        <taxon>Halovenus</taxon>
    </lineage>
</organism>
<dbReference type="GeneID" id="76631154"/>
<keyword evidence="3" id="KW-1185">Reference proteome</keyword>